<proteinExistence type="predicted"/>
<organism evidence="1 2">
    <name type="scientific">Candidatus Gottesmanbacteria bacterium RIFCSPHIGHO2_01_FULL_46_14</name>
    <dbReference type="NCBI Taxonomy" id="1798380"/>
    <lineage>
        <taxon>Bacteria</taxon>
        <taxon>Candidatus Gottesmaniibacteriota</taxon>
    </lineage>
</organism>
<gene>
    <name evidence="1" type="ORF">A2875_04675</name>
</gene>
<accession>A0A1F5ZR57</accession>
<dbReference type="AlphaFoldDB" id="A0A1F5ZR57"/>
<dbReference type="EMBL" id="MFJJ01000009">
    <property type="protein sequence ID" value="OGG14980.1"/>
    <property type="molecule type" value="Genomic_DNA"/>
</dbReference>
<sequence>MHIWDYREADLKKTKWGRTYILENMINMGPGRRKISLKQVKKQWHKLKIDPLRRRLFKFLIWGKI</sequence>
<name>A0A1F5ZR57_9BACT</name>
<reference evidence="1 2" key="1">
    <citation type="journal article" date="2016" name="Nat. Commun.">
        <title>Thousands of microbial genomes shed light on interconnected biogeochemical processes in an aquifer system.</title>
        <authorList>
            <person name="Anantharaman K."/>
            <person name="Brown C.T."/>
            <person name="Hug L.A."/>
            <person name="Sharon I."/>
            <person name="Castelle C.J."/>
            <person name="Probst A.J."/>
            <person name="Thomas B.C."/>
            <person name="Singh A."/>
            <person name="Wilkins M.J."/>
            <person name="Karaoz U."/>
            <person name="Brodie E.L."/>
            <person name="Williams K.H."/>
            <person name="Hubbard S.S."/>
            <person name="Banfield J.F."/>
        </authorList>
    </citation>
    <scope>NUCLEOTIDE SEQUENCE [LARGE SCALE GENOMIC DNA]</scope>
</reference>
<evidence type="ECO:0000313" key="2">
    <source>
        <dbReference type="Proteomes" id="UP000177416"/>
    </source>
</evidence>
<evidence type="ECO:0000313" key="1">
    <source>
        <dbReference type="EMBL" id="OGG14980.1"/>
    </source>
</evidence>
<comment type="caution">
    <text evidence="1">The sequence shown here is derived from an EMBL/GenBank/DDBJ whole genome shotgun (WGS) entry which is preliminary data.</text>
</comment>
<dbReference type="Proteomes" id="UP000177416">
    <property type="component" value="Unassembled WGS sequence"/>
</dbReference>
<protein>
    <submittedName>
        <fullName evidence="1">Uncharacterized protein</fullName>
    </submittedName>
</protein>